<keyword evidence="4" id="KW-1185">Reference proteome</keyword>
<protein>
    <recommendedName>
        <fullName evidence="2">Zn(2)-C6 fungal-type domain-containing protein</fullName>
    </recommendedName>
</protein>
<feature type="compositionally biased region" description="Basic and acidic residues" evidence="1">
    <location>
        <begin position="315"/>
        <end position="326"/>
    </location>
</feature>
<dbReference type="EMBL" id="JAPEVG010000205">
    <property type="protein sequence ID" value="KAJ8473922.1"/>
    <property type="molecule type" value="Genomic_DNA"/>
</dbReference>
<feature type="compositionally biased region" description="Basic and acidic residues" evidence="1">
    <location>
        <begin position="295"/>
        <end position="306"/>
    </location>
</feature>
<feature type="compositionally biased region" description="Basic and acidic residues" evidence="1">
    <location>
        <begin position="524"/>
        <end position="533"/>
    </location>
</feature>
<feature type="compositionally biased region" description="Basic residues" evidence="1">
    <location>
        <begin position="349"/>
        <end position="363"/>
    </location>
</feature>
<proteinExistence type="predicted"/>
<accession>A0AAD7TSG8</accession>
<feature type="compositionally biased region" description="Basic and acidic residues" evidence="1">
    <location>
        <begin position="577"/>
        <end position="590"/>
    </location>
</feature>
<organism evidence="3 4">
    <name type="scientific">Trametes cubensis</name>
    <dbReference type="NCBI Taxonomy" id="1111947"/>
    <lineage>
        <taxon>Eukaryota</taxon>
        <taxon>Fungi</taxon>
        <taxon>Dikarya</taxon>
        <taxon>Basidiomycota</taxon>
        <taxon>Agaricomycotina</taxon>
        <taxon>Agaricomycetes</taxon>
        <taxon>Polyporales</taxon>
        <taxon>Polyporaceae</taxon>
        <taxon>Trametes</taxon>
    </lineage>
</organism>
<feature type="compositionally biased region" description="Polar residues" evidence="1">
    <location>
        <begin position="602"/>
        <end position="618"/>
    </location>
</feature>
<dbReference type="GO" id="GO:0008270">
    <property type="term" value="F:zinc ion binding"/>
    <property type="evidence" value="ECO:0007669"/>
    <property type="project" value="InterPro"/>
</dbReference>
<feature type="domain" description="Zn(2)-C6 fungal-type" evidence="2">
    <location>
        <begin position="378"/>
        <end position="414"/>
    </location>
</feature>
<feature type="compositionally biased region" description="Basic residues" evidence="1">
    <location>
        <begin position="635"/>
        <end position="645"/>
    </location>
</feature>
<gene>
    <name evidence="3" type="ORF">ONZ51_g7561</name>
</gene>
<dbReference type="GO" id="GO:0000981">
    <property type="term" value="F:DNA-binding transcription factor activity, RNA polymerase II-specific"/>
    <property type="evidence" value="ECO:0007669"/>
    <property type="project" value="InterPro"/>
</dbReference>
<feature type="compositionally biased region" description="Acidic residues" evidence="1">
    <location>
        <begin position="282"/>
        <end position="294"/>
    </location>
</feature>
<dbReference type="Proteomes" id="UP001215151">
    <property type="component" value="Unassembled WGS sequence"/>
</dbReference>
<sequence length="811" mass="90494">MSRPPSGLLSASKIPSDQKADNDVVDQPVVSALRASAQFLADRQHPLEISEYQNSVESFMESIDEEIDIQDADESFDIVFSLLLEHASRELAMDALSQYSTKSRSVLVDKISSDIARITTCLAEAKTTRDAMEADDNAAEDMLAAQNSTINEYIRNRSHLKTRRQSLMDNLTYATQHGFYPCHQLATSMLDANVQEDVGRSDDEHEDVGEVQRALVIASTTTAKRQNSRSLSDSIKSYDGRSFELVYPDYNILADVEVDMDHREHEHLATDNQCDNEPAVSNDEDEDEGEDEQTASDHKRDDDHVAPPRQHVRKSTTEHRDERSSTTEEDELESDNDDEPDRADTDRRPRGRTQHRSSTRAARKPKETDAICVQWPGSCDQCKQANKRCTQQKPPKRRCTTCEFAETRKKKCTYNDVNTFGEVKDNNTVIAQYNGIGFSFPLGLDDAKRLFAETAVYKIEERLVDPVHTTKYLEQKVQLYDPPHAAATEYRLFQPKLKIGPPIHAKKSRDVTDSTSTGHKRKRDVSDTTRQDSPEAPLIRTLRSHKNKTATQDTHKETSATQTRTKASTNDDDDDKQADVTRRIKKETFRIHRIPVTAQGDGMSSTPLQPPELSTSRADLSRAHSKKPDVVIRSHSVHLKARSSRSRQDDIRDNVSPGDVDPTIICEPGLSDVQMTDRMAQPPQAPTIMGVIASSESTATATDRRSLATDMLVAKYREEYNRTLVERVTADMRLDKLRQLEEQASQREFGKYVGTSDAVVLQPVLREKDIKNVGYGRGHSDGGGGGYGGGQSGHSGGSQGGYGSQGGAPQD</sequence>
<name>A0AAD7TSG8_9APHY</name>
<reference evidence="3" key="1">
    <citation type="submission" date="2022-11" db="EMBL/GenBank/DDBJ databases">
        <title>Genome Sequence of Cubamyces cubensis.</title>
        <authorList>
            <person name="Buettner E."/>
        </authorList>
    </citation>
    <scope>NUCLEOTIDE SEQUENCE</scope>
    <source>
        <strain evidence="3">MPL-01</strain>
    </source>
</reference>
<dbReference type="AlphaFoldDB" id="A0AAD7TSG8"/>
<feature type="region of interest" description="Disordered" evidence="1">
    <location>
        <begin position="770"/>
        <end position="811"/>
    </location>
</feature>
<feature type="region of interest" description="Disordered" evidence="1">
    <location>
        <begin position="1"/>
        <end position="21"/>
    </location>
</feature>
<evidence type="ECO:0000313" key="3">
    <source>
        <dbReference type="EMBL" id="KAJ8473922.1"/>
    </source>
</evidence>
<feature type="region of interest" description="Disordered" evidence="1">
    <location>
        <begin position="501"/>
        <end position="664"/>
    </location>
</feature>
<dbReference type="InterPro" id="IPR001138">
    <property type="entry name" value="Zn2Cys6_DnaBD"/>
</dbReference>
<dbReference type="CDD" id="cd00067">
    <property type="entry name" value="GAL4"/>
    <property type="match status" value="1"/>
</dbReference>
<feature type="compositionally biased region" description="Gly residues" evidence="1">
    <location>
        <begin position="775"/>
        <end position="811"/>
    </location>
</feature>
<evidence type="ECO:0000256" key="1">
    <source>
        <dbReference type="SAM" id="MobiDB-lite"/>
    </source>
</evidence>
<feature type="compositionally biased region" description="Polar residues" evidence="1">
    <location>
        <begin position="559"/>
        <end position="568"/>
    </location>
</feature>
<feature type="compositionally biased region" description="Acidic residues" evidence="1">
    <location>
        <begin position="327"/>
        <end position="341"/>
    </location>
</feature>
<evidence type="ECO:0000313" key="4">
    <source>
        <dbReference type="Proteomes" id="UP001215151"/>
    </source>
</evidence>
<dbReference type="PROSITE" id="PS50048">
    <property type="entry name" value="ZN2_CY6_FUNGAL_2"/>
    <property type="match status" value="1"/>
</dbReference>
<feature type="compositionally biased region" description="Basic and acidic residues" evidence="1">
    <location>
        <begin position="619"/>
        <end position="632"/>
    </location>
</feature>
<comment type="caution">
    <text evidence="3">The sequence shown here is derived from an EMBL/GenBank/DDBJ whole genome shotgun (WGS) entry which is preliminary data.</text>
</comment>
<feature type="region of interest" description="Disordered" evidence="1">
    <location>
        <begin position="268"/>
        <end position="369"/>
    </location>
</feature>
<evidence type="ECO:0000259" key="2">
    <source>
        <dbReference type="PROSITE" id="PS50048"/>
    </source>
</evidence>